<sequence length="176" mass="20165">MIKGLLRTCHGYFRITLFMAALLAGLQLPAFILHYENTVLAHLSEARQSLQPFIADARVHTDGDLNKLIQRYRQNADAAVRAGGISVNTLVKRRDYLEELAMRLQASQWHRIWHGLFDTDPRLFAEAREHYDYQIVLNATAIGWGLVSGLLVMVLFDLLSALCTLPFRRRPFMINQ</sequence>
<feature type="transmembrane region" description="Helical" evidence="1">
    <location>
        <begin position="12"/>
        <end position="35"/>
    </location>
</feature>
<organism evidence="2 3">
    <name type="scientific">Lacimicrobium alkaliphilum</name>
    <dbReference type="NCBI Taxonomy" id="1526571"/>
    <lineage>
        <taxon>Bacteria</taxon>
        <taxon>Pseudomonadati</taxon>
        <taxon>Pseudomonadota</taxon>
        <taxon>Gammaproteobacteria</taxon>
        <taxon>Alteromonadales</taxon>
        <taxon>Alteromonadaceae</taxon>
        <taxon>Lacimicrobium</taxon>
    </lineage>
</organism>
<evidence type="ECO:0000256" key="1">
    <source>
        <dbReference type="SAM" id="Phobius"/>
    </source>
</evidence>
<proteinExistence type="predicted"/>
<gene>
    <name evidence="2" type="ORF">GCM10011357_06660</name>
</gene>
<dbReference type="RefSeq" id="WP_099033135.1">
    <property type="nucleotide sequence ID" value="NZ_BMGJ01000002.1"/>
</dbReference>
<evidence type="ECO:0000313" key="3">
    <source>
        <dbReference type="Proteomes" id="UP000614272"/>
    </source>
</evidence>
<protein>
    <recommendedName>
        <fullName evidence="4">DUF2937 domain-containing protein</fullName>
    </recommendedName>
</protein>
<keyword evidence="3" id="KW-1185">Reference proteome</keyword>
<comment type="caution">
    <text evidence="2">The sequence shown here is derived from an EMBL/GenBank/DDBJ whole genome shotgun (WGS) entry which is preliminary data.</text>
</comment>
<dbReference type="Proteomes" id="UP000614272">
    <property type="component" value="Unassembled WGS sequence"/>
</dbReference>
<evidence type="ECO:0000313" key="2">
    <source>
        <dbReference type="EMBL" id="GGD53533.1"/>
    </source>
</evidence>
<dbReference type="Pfam" id="PF11157">
    <property type="entry name" value="DUF2937"/>
    <property type="match status" value="1"/>
</dbReference>
<keyword evidence="1" id="KW-1133">Transmembrane helix</keyword>
<evidence type="ECO:0008006" key="4">
    <source>
        <dbReference type="Google" id="ProtNLM"/>
    </source>
</evidence>
<accession>A0ABQ1R0X1</accession>
<dbReference type="EMBL" id="BMGJ01000002">
    <property type="protein sequence ID" value="GGD53533.1"/>
    <property type="molecule type" value="Genomic_DNA"/>
</dbReference>
<keyword evidence="1" id="KW-0472">Membrane</keyword>
<reference evidence="3" key="1">
    <citation type="journal article" date="2019" name="Int. J. Syst. Evol. Microbiol.">
        <title>The Global Catalogue of Microorganisms (GCM) 10K type strain sequencing project: providing services to taxonomists for standard genome sequencing and annotation.</title>
        <authorList>
            <consortium name="The Broad Institute Genomics Platform"/>
            <consortium name="The Broad Institute Genome Sequencing Center for Infectious Disease"/>
            <person name="Wu L."/>
            <person name="Ma J."/>
        </authorList>
    </citation>
    <scope>NUCLEOTIDE SEQUENCE [LARGE SCALE GENOMIC DNA]</scope>
    <source>
        <strain evidence="3">CGMCC 1.12923</strain>
    </source>
</reference>
<name>A0ABQ1R0X1_9ALTE</name>
<keyword evidence="1" id="KW-0812">Transmembrane</keyword>
<feature type="transmembrane region" description="Helical" evidence="1">
    <location>
        <begin position="141"/>
        <end position="167"/>
    </location>
</feature>
<dbReference type="InterPro" id="IPR022584">
    <property type="entry name" value="DUF2937"/>
</dbReference>